<sequence length="87" mass="9865">MCTLAEPNMCFAAKLPQQMNLSWSRSRCWSFVSILSHGICVSYHAQCHCLEEIGKSPSRALNKVPDEWGLTLNKCKKGELRAIYIFS</sequence>
<proteinExistence type="predicted"/>
<name>A0AAV4UWG6_CAEEX</name>
<dbReference type="EMBL" id="BPLR01013572">
    <property type="protein sequence ID" value="GIY62071.1"/>
    <property type="molecule type" value="Genomic_DNA"/>
</dbReference>
<dbReference type="AlphaFoldDB" id="A0AAV4UWG6"/>
<evidence type="ECO:0000313" key="2">
    <source>
        <dbReference type="Proteomes" id="UP001054945"/>
    </source>
</evidence>
<gene>
    <name evidence="1" type="ORF">CEXT_667321</name>
</gene>
<protein>
    <submittedName>
        <fullName evidence="1">Uncharacterized protein</fullName>
    </submittedName>
</protein>
<evidence type="ECO:0000313" key="1">
    <source>
        <dbReference type="EMBL" id="GIY62071.1"/>
    </source>
</evidence>
<reference evidence="1 2" key="1">
    <citation type="submission" date="2021-06" db="EMBL/GenBank/DDBJ databases">
        <title>Caerostris extrusa draft genome.</title>
        <authorList>
            <person name="Kono N."/>
            <person name="Arakawa K."/>
        </authorList>
    </citation>
    <scope>NUCLEOTIDE SEQUENCE [LARGE SCALE GENOMIC DNA]</scope>
</reference>
<dbReference type="Proteomes" id="UP001054945">
    <property type="component" value="Unassembled WGS sequence"/>
</dbReference>
<comment type="caution">
    <text evidence="1">The sequence shown here is derived from an EMBL/GenBank/DDBJ whole genome shotgun (WGS) entry which is preliminary data.</text>
</comment>
<keyword evidence="2" id="KW-1185">Reference proteome</keyword>
<accession>A0AAV4UWG6</accession>
<organism evidence="1 2">
    <name type="scientific">Caerostris extrusa</name>
    <name type="common">Bark spider</name>
    <name type="synonym">Caerostris bankana</name>
    <dbReference type="NCBI Taxonomy" id="172846"/>
    <lineage>
        <taxon>Eukaryota</taxon>
        <taxon>Metazoa</taxon>
        <taxon>Ecdysozoa</taxon>
        <taxon>Arthropoda</taxon>
        <taxon>Chelicerata</taxon>
        <taxon>Arachnida</taxon>
        <taxon>Araneae</taxon>
        <taxon>Araneomorphae</taxon>
        <taxon>Entelegynae</taxon>
        <taxon>Araneoidea</taxon>
        <taxon>Araneidae</taxon>
        <taxon>Caerostris</taxon>
    </lineage>
</organism>